<dbReference type="Proteomes" id="UP001341840">
    <property type="component" value="Unassembled WGS sequence"/>
</dbReference>
<name>A0ABU6W243_9FABA</name>
<comment type="caution">
    <text evidence="2">The sequence shown here is derived from an EMBL/GenBank/DDBJ whole genome shotgun (WGS) entry which is preliminary data.</text>
</comment>
<feature type="region of interest" description="Disordered" evidence="1">
    <location>
        <begin position="1"/>
        <end position="25"/>
    </location>
</feature>
<evidence type="ECO:0000313" key="2">
    <source>
        <dbReference type="EMBL" id="MED6178811.1"/>
    </source>
</evidence>
<accession>A0ABU6W243</accession>
<evidence type="ECO:0008006" key="4">
    <source>
        <dbReference type="Google" id="ProtNLM"/>
    </source>
</evidence>
<organism evidence="2 3">
    <name type="scientific">Stylosanthes scabra</name>
    <dbReference type="NCBI Taxonomy" id="79078"/>
    <lineage>
        <taxon>Eukaryota</taxon>
        <taxon>Viridiplantae</taxon>
        <taxon>Streptophyta</taxon>
        <taxon>Embryophyta</taxon>
        <taxon>Tracheophyta</taxon>
        <taxon>Spermatophyta</taxon>
        <taxon>Magnoliopsida</taxon>
        <taxon>eudicotyledons</taxon>
        <taxon>Gunneridae</taxon>
        <taxon>Pentapetalae</taxon>
        <taxon>rosids</taxon>
        <taxon>fabids</taxon>
        <taxon>Fabales</taxon>
        <taxon>Fabaceae</taxon>
        <taxon>Papilionoideae</taxon>
        <taxon>50 kb inversion clade</taxon>
        <taxon>dalbergioids sensu lato</taxon>
        <taxon>Dalbergieae</taxon>
        <taxon>Pterocarpus clade</taxon>
        <taxon>Stylosanthes</taxon>
    </lineage>
</organism>
<evidence type="ECO:0000313" key="3">
    <source>
        <dbReference type="Proteomes" id="UP001341840"/>
    </source>
</evidence>
<gene>
    <name evidence="2" type="ORF">PIB30_111116</name>
</gene>
<reference evidence="2 3" key="1">
    <citation type="journal article" date="2023" name="Plants (Basel)">
        <title>Bridging the Gap: Combining Genomics and Transcriptomics Approaches to Understand Stylosanthes scabra, an Orphan Legume from the Brazilian Caatinga.</title>
        <authorList>
            <person name="Ferreira-Neto J.R.C."/>
            <person name="da Silva M.D."/>
            <person name="Binneck E."/>
            <person name="de Melo N.F."/>
            <person name="da Silva R.H."/>
            <person name="de Melo A.L.T.M."/>
            <person name="Pandolfi V."/>
            <person name="Bustamante F.O."/>
            <person name="Brasileiro-Vidal A.C."/>
            <person name="Benko-Iseppon A.M."/>
        </authorList>
    </citation>
    <scope>NUCLEOTIDE SEQUENCE [LARGE SCALE GENOMIC DNA]</scope>
    <source>
        <tissue evidence="2">Leaves</tissue>
    </source>
</reference>
<proteinExistence type="predicted"/>
<evidence type="ECO:0000256" key="1">
    <source>
        <dbReference type="SAM" id="MobiDB-lite"/>
    </source>
</evidence>
<dbReference type="EMBL" id="JASCZI010157838">
    <property type="protein sequence ID" value="MED6178811.1"/>
    <property type="molecule type" value="Genomic_DNA"/>
</dbReference>
<sequence>PRTVEQMSIPNLHRGIDGDSKISQNRMGYNEIEYNRNKDKGNELSTLLNGQSKPFPSFRIIDFGINEISPSRIRTYDQSVNSRPLYH</sequence>
<protein>
    <recommendedName>
        <fullName evidence="4">Ycf1</fullName>
    </recommendedName>
</protein>
<keyword evidence="3" id="KW-1185">Reference proteome</keyword>
<feature type="non-terminal residue" evidence="2">
    <location>
        <position position="1"/>
    </location>
</feature>